<organism evidence="3 4">
    <name type="scientific">Metabacillus bambusae</name>
    <dbReference type="NCBI Taxonomy" id="2795218"/>
    <lineage>
        <taxon>Bacteria</taxon>
        <taxon>Bacillati</taxon>
        <taxon>Bacillota</taxon>
        <taxon>Bacilli</taxon>
        <taxon>Bacillales</taxon>
        <taxon>Bacillaceae</taxon>
        <taxon>Metabacillus</taxon>
    </lineage>
</organism>
<evidence type="ECO:0000313" key="4">
    <source>
        <dbReference type="Proteomes" id="UP000663981"/>
    </source>
</evidence>
<evidence type="ECO:0000259" key="2">
    <source>
        <dbReference type="Pfam" id="PF06605"/>
    </source>
</evidence>
<dbReference type="NCBIfam" id="TIGR01665">
    <property type="entry name" value="put_anti_recept"/>
    <property type="match status" value="1"/>
</dbReference>
<accession>A0ABS3NC38</accession>
<name>A0ABS3NC38_9BACI</name>
<dbReference type="EMBL" id="JAGDEL010000040">
    <property type="protein sequence ID" value="MBO1515498.1"/>
    <property type="molecule type" value="Genomic_DNA"/>
</dbReference>
<dbReference type="InterPro" id="IPR007119">
    <property type="entry name" value="Phage_tail_spike_N"/>
</dbReference>
<gene>
    <name evidence="3" type="ORF">I7822_28190</name>
</gene>
<reference evidence="3 4" key="1">
    <citation type="submission" date="2021-03" db="EMBL/GenBank/DDBJ databases">
        <title>Whole genome sequence of Metabacillus bambusae BG109.</title>
        <authorList>
            <person name="Jeong J.W."/>
        </authorList>
    </citation>
    <scope>NUCLEOTIDE SEQUENCE [LARGE SCALE GENOMIC DNA]</scope>
    <source>
        <strain evidence="3 4">BG109</strain>
    </source>
</reference>
<feature type="region of interest" description="Disordered" evidence="1">
    <location>
        <begin position="419"/>
        <end position="475"/>
    </location>
</feature>
<dbReference type="Proteomes" id="UP000663981">
    <property type="component" value="Unassembled WGS sequence"/>
</dbReference>
<protein>
    <submittedName>
        <fullName evidence="3">Phage tail protein</fullName>
    </submittedName>
</protein>
<evidence type="ECO:0000256" key="1">
    <source>
        <dbReference type="SAM" id="MobiDB-lite"/>
    </source>
</evidence>
<dbReference type="Pfam" id="PF06605">
    <property type="entry name" value="Prophage_tail"/>
    <property type="match status" value="1"/>
</dbReference>
<keyword evidence="4" id="KW-1185">Reference proteome</keyword>
<comment type="caution">
    <text evidence="3">The sequence shown here is derived from an EMBL/GenBank/DDBJ whole genome shotgun (WGS) entry which is preliminary data.</text>
</comment>
<feature type="compositionally biased region" description="Gly residues" evidence="1">
    <location>
        <begin position="427"/>
        <end position="472"/>
    </location>
</feature>
<evidence type="ECO:0000313" key="3">
    <source>
        <dbReference type="EMBL" id="MBO1515498.1"/>
    </source>
</evidence>
<proteinExistence type="predicted"/>
<feature type="domain" description="Tail spike" evidence="2">
    <location>
        <begin position="91"/>
        <end position="340"/>
    </location>
</feature>
<dbReference type="InterPro" id="IPR010572">
    <property type="entry name" value="Tail_dom"/>
</dbReference>
<sequence>MNLKAILHKAYKIGYTLEQNNIWTCQFTLPLDDPKRKEITPKNFIELWDHDKRIGMFIVQPILTKKNESDRSITYTCEHVLGTLHSEVLFRYNQFTNYTTRQVLQALIDMQEEVFWQLGRVDFTRYFHYAWENEESLLNGIVSVPKPFDQSYLWDWDDTTFPFTLNLISPTDEYVDTLRFGKNLKGIEKEEDPYGIVNRIYPLGYGEGVNQLGIEKVNGGIPYLQDQASIDEYGLQKQIWPDRRFEDAESLKASAQALLNRYKDPLTTVSVDCINYELIDPYKIVKYGISKILRVEDEDTETNIDLRIVKIVRSDIYGNPQDIKFDLGNVREPLETTITDLEKKQLVNETYSQGSTNIDSHDYSDNCDQNNPAVIRFYLPDDLVNVNTLTLSYETEQFRAYSKATKGGGAIVESTSAGGAVVKSTSSGGGSTQTSSSGGGSSQTSSSGGGSTQTSSSGGGSTESSSSGGGWNGTTNLQEEVTAGIAETAWPKTQSTYGMDSHTHSIYPHQHSVAVPSHSHSVNVPTHTHSTNIPSHTHSVTIPNHTHNLDIPNHTHDIDIPDHSHSITLPNHTHDIEHGIFKLSETPSAVVVEVDGNIVPVTSTSGSDIDLIPYLSKDSGGRINRGQWHEVTITPNQLGRVNANIISRLFIQSRIGGTF</sequence>